<keyword evidence="2" id="KW-0645">Protease</keyword>
<reference evidence="7 8" key="1">
    <citation type="submission" date="2016-07" db="EMBL/GenBank/DDBJ databases">
        <title>Multiple horizontal gene transfer events from other fungi enriched the ability of initially mycotrophic Trichoderma (Ascomycota) to feed on dead plant biomass.</title>
        <authorList>
            <consortium name="DOE Joint Genome Institute"/>
            <person name="Aerts A."/>
            <person name="Atanasova L."/>
            <person name="Chenthamara K."/>
            <person name="Zhang J."/>
            <person name="Grujic M."/>
            <person name="Henrissat B."/>
            <person name="Kuo A."/>
            <person name="Salamov A."/>
            <person name="Lipzen A."/>
            <person name="Labutti K."/>
            <person name="Barry K."/>
            <person name="Miao Y."/>
            <person name="Rahimi M.J."/>
            <person name="Shen Q."/>
            <person name="Grigoriev I.V."/>
            <person name="Kubicek C.P."/>
            <person name="Druzhinina I.S."/>
        </authorList>
    </citation>
    <scope>NUCLEOTIDE SEQUENCE [LARGE SCALE GENOMIC DNA]</scope>
    <source>
        <strain evidence="7 8">ATCC 18648</strain>
    </source>
</reference>
<evidence type="ECO:0000256" key="5">
    <source>
        <dbReference type="ARBA" id="ARBA00022833"/>
    </source>
</evidence>
<keyword evidence="4" id="KW-0378">Hydrolase</keyword>
<gene>
    <name evidence="7" type="ORF">M440DRAFT_1463083</name>
</gene>
<dbReference type="Pfam" id="PF01546">
    <property type="entry name" value="Peptidase_M20"/>
    <property type="match status" value="1"/>
</dbReference>
<dbReference type="PANTHER" id="PTHR45962">
    <property type="entry name" value="N-FATTY-ACYL-AMINO ACID SYNTHASE/HYDROLASE PM20D1"/>
    <property type="match status" value="1"/>
</dbReference>
<organism evidence="7 8">
    <name type="scientific">Trichoderma longibrachiatum ATCC 18648</name>
    <dbReference type="NCBI Taxonomy" id="983965"/>
    <lineage>
        <taxon>Eukaryota</taxon>
        <taxon>Fungi</taxon>
        <taxon>Dikarya</taxon>
        <taxon>Ascomycota</taxon>
        <taxon>Pezizomycotina</taxon>
        <taxon>Sordariomycetes</taxon>
        <taxon>Hypocreomycetidae</taxon>
        <taxon>Hypocreales</taxon>
        <taxon>Hypocreaceae</taxon>
        <taxon>Trichoderma</taxon>
    </lineage>
</organism>
<proteinExistence type="inferred from homology"/>
<evidence type="ECO:0000256" key="1">
    <source>
        <dbReference type="ARBA" id="ARBA00006247"/>
    </source>
</evidence>
<accession>A0A2T4C4A9</accession>
<dbReference type="STRING" id="983965.A0A2T4C4A9"/>
<dbReference type="Gene3D" id="3.40.630.10">
    <property type="entry name" value="Zn peptidases"/>
    <property type="match status" value="1"/>
</dbReference>
<keyword evidence="5" id="KW-0862">Zinc</keyword>
<dbReference type="Gene3D" id="1.10.150.900">
    <property type="match status" value="1"/>
</dbReference>
<dbReference type="AlphaFoldDB" id="A0A2T4C4A9"/>
<dbReference type="EMBL" id="KZ679132">
    <property type="protein sequence ID" value="PTB76358.1"/>
    <property type="molecule type" value="Genomic_DNA"/>
</dbReference>
<dbReference type="InterPro" id="IPR047177">
    <property type="entry name" value="Pept_M20A"/>
</dbReference>
<dbReference type="Proteomes" id="UP000240760">
    <property type="component" value="Unassembled WGS sequence"/>
</dbReference>
<dbReference type="GO" id="GO:0046872">
    <property type="term" value="F:metal ion binding"/>
    <property type="evidence" value="ECO:0007669"/>
    <property type="project" value="UniProtKB-KW"/>
</dbReference>
<dbReference type="GO" id="GO:0000328">
    <property type="term" value="C:fungal-type vacuole lumen"/>
    <property type="evidence" value="ECO:0007669"/>
    <property type="project" value="TreeGrafter"/>
</dbReference>
<dbReference type="PANTHER" id="PTHR45962:SF1">
    <property type="entry name" value="N-FATTY-ACYL-AMINO ACID SYNTHASE_HYDROLASE PM20D1"/>
    <property type="match status" value="1"/>
</dbReference>
<comment type="similarity">
    <text evidence="1">Belongs to the peptidase M20A family.</text>
</comment>
<evidence type="ECO:0000256" key="6">
    <source>
        <dbReference type="SAM" id="SignalP"/>
    </source>
</evidence>
<sequence length="436" mass="48283">MAVSKLSLLLASVAGASAYIAAPARGYGQELLSSITHPKLQCELPPVLDPSGDGLPSADDLFSSKSVRELQVKRLQAIVQVPSVSYDDLGPVGEDERWAPFFDLHDVIKETFPNLHKKAKLEKVNTLGLLYTIQGSDDSLKPVLLMAHQDVVPVADESTWTYPPFDAVYDGKLIWGRGTSDDKNSLTAVLSAFEALLSNDDWAPKRTFVLAFGFDEECSGYRGAGKISEATQYVVQTSQAVDFVNGGQKMNAMPEKTILGVNYRVAHHNSLAEVQHNAVRRVANIVKKYGLTLKPYEGDDDYEKYVAGLKSEEEEDVESEEVIDYKGTLILSTNGKSHPSPISPTSGAAWDVFAGTVRHTFRFDNGTVVPTGEIMTGNTDTRHYIGLSENIWRFTPDRFHAENNIHTIDEHSRVDGHIEMLKFYYDFVRNFDAAKF</sequence>
<dbReference type="GO" id="GO:0004180">
    <property type="term" value="F:carboxypeptidase activity"/>
    <property type="evidence" value="ECO:0007669"/>
    <property type="project" value="TreeGrafter"/>
</dbReference>
<evidence type="ECO:0000256" key="4">
    <source>
        <dbReference type="ARBA" id="ARBA00022801"/>
    </source>
</evidence>
<evidence type="ECO:0000256" key="2">
    <source>
        <dbReference type="ARBA" id="ARBA00022670"/>
    </source>
</evidence>
<feature type="signal peptide" evidence="6">
    <location>
        <begin position="1"/>
        <end position="18"/>
    </location>
</feature>
<dbReference type="InterPro" id="IPR001261">
    <property type="entry name" value="ArgE/DapE_CS"/>
</dbReference>
<dbReference type="SUPFAM" id="SSF53187">
    <property type="entry name" value="Zn-dependent exopeptidases"/>
    <property type="match status" value="1"/>
</dbReference>
<evidence type="ECO:0000256" key="3">
    <source>
        <dbReference type="ARBA" id="ARBA00022723"/>
    </source>
</evidence>
<name>A0A2T4C4A9_TRILO</name>
<protein>
    <submittedName>
        <fullName evidence="7">Zn-dependent exopeptidase</fullName>
    </submittedName>
</protein>
<evidence type="ECO:0000313" key="7">
    <source>
        <dbReference type="EMBL" id="PTB76358.1"/>
    </source>
</evidence>
<evidence type="ECO:0000313" key="8">
    <source>
        <dbReference type="Proteomes" id="UP000240760"/>
    </source>
</evidence>
<keyword evidence="6" id="KW-0732">Signal</keyword>
<dbReference type="PROSITE" id="PS00758">
    <property type="entry name" value="ARGE_DAPE_CPG2_1"/>
    <property type="match status" value="1"/>
</dbReference>
<dbReference type="GO" id="GO:0051603">
    <property type="term" value="P:proteolysis involved in protein catabolic process"/>
    <property type="evidence" value="ECO:0007669"/>
    <property type="project" value="TreeGrafter"/>
</dbReference>
<keyword evidence="8" id="KW-1185">Reference proteome</keyword>
<keyword evidence="3" id="KW-0479">Metal-binding</keyword>
<dbReference type="OrthoDB" id="3064516at2759"/>
<dbReference type="InterPro" id="IPR002933">
    <property type="entry name" value="Peptidase_M20"/>
</dbReference>
<feature type="chain" id="PRO_5015605160" evidence="6">
    <location>
        <begin position="19"/>
        <end position="436"/>
    </location>
</feature>